<name>A0ABN1T6X3_9ACTN</name>
<sequence>MCARHSATHRAPQLRTDELDNSYQTACFVYGDGKQLLVARTDMLEYETTESWQKEAVEQFVSASSVLPFAAGDKAVASDKIAAIYVPCASHGIRRHLSVVVRLKKQGDASASDLRAKLIDLAKNAAVHAHMKARCDRPSKLRE</sequence>
<dbReference type="Proteomes" id="UP001501072">
    <property type="component" value="Unassembled WGS sequence"/>
</dbReference>
<gene>
    <name evidence="1" type="ORF">GCM10009564_54950</name>
</gene>
<proteinExistence type="predicted"/>
<dbReference type="RefSeq" id="WP_346074494.1">
    <property type="nucleotide sequence ID" value="NZ_BAAAHU010000114.1"/>
</dbReference>
<evidence type="ECO:0000313" key="1">
    <source>
        <dbReference type="EMBL" id="GAA1017356.1"/>
    </source>
</evidence>
<accession>A0ABN1T6X3</accession>
<reference evidence="1 2" key="1">
    <citation type="journal article" date="2019" name="Int. J. Syst. Evol. Microbiol.">
        <title>The Global Catalogue of Microorganisms (GCM) 10K type strain sequencing project: providing services to taxonomists for standard genome sequencing and annotation.</title>
        <authorList>
            <consortium name="The Broad Institute Genomics Platform"/>
            <consortium name="The Broad Institute Genome Sequencing Center for Infectious Disease"/>
            <person name="Wu L."/>
            <person name="Ma J."/>
        </authorList>
    </citation>
    <scope>NUCLEOTIDE SEQUENCE [LARGE SCALE GENOMIC DNA]</scope>
    <source>
        <strain evidence="1 2">JCM 11269</strain>
    </source>
</reference>
<organism evidence="1 2">
    <name type="scientific">Streptomyces thermogriseus</name>
    <dbReference type="NCBI Taxonomy" id="75292"/>
    <lineage>
        <taxon>Bacteria</taxon>
        <taxon>Bacillati</taxon>
        <taxon>Actinomycetota</taxon>
        <taxon>Actinomycetes</taxon>
        <taxon>Kitasatosporales</taxon>
        <taxon>Streptomycetaceae</taxon>
        <taxon>Streptomyces</taxon>
    </lineage>
</organism>
<evidence type="ECO:0000313" key="2">
    <source>
        <dbReference type="Proteomes" id="UP001501072"/>
    </source>
</evidence>
<keyword evidence="2" id="KW-1185">Reference proteome</keyword>
<dbReference type="EMBL" id="BAAAHU010000114">
    <property type="protein sequence ID" value="GAA1017356.1"/>
    <property type="molecule type" value="Genomic_DNA"/>
</dbReference>
<comment type="caution">
    <text evidence="1">The sequence shown here is derived from an EMBL/GenBank/DDBJ whole genome shotgun (WGS) entry which is preliminary data.</text>
</comment>
<protein>
    <submittedName>
        <fullName evidence="1">Uncharacterized protein</fullName>
    </submittedName>
</protein>